<reference evidence="2" key="1">
    <citation type="journal article" date="2019" name="Int. J. Syst. Evol. Microbiol.">
        <title>The Global Catalogue of Microorganisms (GCM) 10K type strain sequencing project: providing services to taxonomists for standard genome sequencing and annotation.</title>
        <authorList>
            <consortium name="The Broad Institute Genomics Platform"/>
            <consortium name="The Broad Institute Genome Sequencing Center for Infectious Disease"/>
            <person name="Wu L."/>
            <person name="Ma J."/>
        </authorList>
    </citation>
    <scope>NUCLEOTIDE SEQUENCE [LARGE SCALE GENOMIC DNA]</scope>
    <source>
        <strain evidence="2">CGMCC 4.7178</strain>
    </source>
</reference>
<dbReference type="InterPro" id="IPR057062">
    <property type="entry name" value="TriTu"/>
</dbReference>
<protein>
    <submittedName>
        <fullName evidence="1">Uncharacterized protein</fullName>
    </submittedName>
</protein>
<sequence length="109" mass="12508">MRQGEEGQSISPELPRRLQTWFAEHEERLQSCGITGAVQPSPEDGRTKTSTWMTLENDEHVAVLIVWSSGEAELEYGDVKTGQVRQQHRDLRTFQDILDAIETIREWIA</sequence>
<keyword evidence="2" id="KW-1185">Reference proteome</keyword>
<evidence type="ECO:0000313" key="2">
    <source>
        <dbReference type="Proteomes" id="UP000631535"/>
    </source>
</evidence>
<dbReference type="Proteomes" id="UP000631535">
    <property type="component" value="Unassembled WGS sequence"/>
</dbReference>
<proteinExistence type="predicted"/>
<comment type="caution">
    <text evidence="1">The sequence shown here is derived from an EMBL/GenBank/DDBJ whole genome shotgun (WGS) entry which is preliminary data.</text>
</comment>
<gene>
    <name evidence="1" type="ORF">GCM10012287_25840</name>
</gene>
<name>A0ABQ2MB28_9ACTN</name>
<dbReference type="Pfam" id="PF24689">
    <property type="entry name" value="TriTu"/>
    <property type="match status" value="1"/>
</dbReference>
<organism evidence="1 2">
    <name type="scientific">Streptomyces daqingensis</name>
    <dbReference type="NCBI Taxonomy" id="1472640"/>
    <lineage>
        <taxon>Bacteria</taxon>
        <taxon>Bacillati</taxon>
        <taxon>Actinomycetota</taxon>
        <taxon>Actinomycetes</taxon>
        <taxon>Kitasatosporales</taxon>
        <taxon>Streptomycetaceae</taxon>
        <taxon>Streptomyces</taxon>
    </lineage>
</organism>
<dbReference type="RefSeq" id="WP_189037240.1">
    <property type="nucleotide sequence ID" value="NZ_BMMP01000007.1"/>
</dbReference>
<dbReference type="EMBL" id="BMMP01000007">
    <property type="protein sequence ID" value="GGO49156.1"/>
    <property type="molecule type" value="Genomic_DNA"/>
</dbReference>
<accession>A0ABQ2MB28</accession>
<evidence type="ECO:0000313" key="1">
    <source>
        <dbReference type="EMBL" id="GGO49156.1"/>
    </source>
</evidence>